<evidence type="ECO:0000259" key="1">
    <source>
        <dbReference type="Pfam" id="PF01797"/>
    </source>
</evidence>
<name>A0A5C6DU56_9BACT</name>
<dbReference type="GO" id="GO:0003677">
    <property type="term" value="F:DNA binding"/>
    <property type="evidence" value="ECO:0007669"/>
    <property type="project" value="InterPro"/>
</dbReference>
<protein>
    <submittedName>
        <fullName evidence="2">Transposase IS200 like protein</fullName>
    </submittedName>
</protein>
<evidence type="ECO:0000313" key="3">
    <source>
        <dbReference type="Proteomes" id="UP000319143"/>
    </source>
</evidence>
<dbReference type="SUPFAM" id="SSF143422">
    <property type="entry name" value="Transposase IS200-like"/>
    <property type="match status" value="1"/>
</dbReference>
<dbReference type="EMBL" id="SJPV01000003">
    <property type="protein sequence ID" value="TWU39764.1"/>
    <property type="molecule type" value="Genomic_DNA"/>
</dbReference>
<dbReference type="RefSeq" id="WP_146526453.1">
    <property type="nucleotide sequence ID" value="NZ_SJPV01000003.1"/>
</dbReference>
<dbReference type="InterPro" id="IPR036515">
    <property type="entry name" value="Transposase_17_sf"/>
</dbReference>
<dbReference type="AlphaFoldDB" id="A0A5C6DU56"/>
<accession>A0A5C6DU56</accession>
<reference evidence="2 3" key="1">
    <citation type="submission" date="2019-02" db="EMBL/GenBank/DDBJ databases">
        <title>Deep-cultivation of Planctomycetes and their phenomic and genomic characterization uncovers novel biology.</title>
        <authorList>
            <person name="Wiegand S."/>
            <person name="Jogler M."/>
            <person name="Boedeker C."/>
            <person name="Pinto D."/>
            <person name="Vollmers J."/>
            <person name="Rivas-Marin E."/>
            <person name="Kohn T."/>
            <person name="Peeters S.H."/>
            <person name="Heuer A."/>
            <person name="Rast P."/>
            <person name="Oberbeckmann S."/>
            <person name="Bunk B."/>
            <person name="Jeske O."/>
            <person name="Meyerdierks A."/>
            <person name="Storesund J.E."/>
            <person name="Kallscheuer N."/>
            <person name="Luecker S."/>
            <person name="Lage O.M."/>
            <person name="Pohl T."/>
            <person name="Merkel B.J."/>
            <person name="Hornburger P."/>
            <person name="Mueller R.-W."/>
            <person name="Bruemmer F."/>
            <person name="Labrenz M."/>
            <person name="Spormann A.M."/>
            <person name="Op Den Camp H."/>
            <person name="Overmann J."/>
            <person name="Amann R."/>
            <person name="Jetten M.S.M."/>
            <person name="Mascher T."/>
            <person name="Medema M.H."/>
            <person name="Devos D.P."/>
            <person name="Kaster A.-K."/>
            <person name="Ovreas L."/>
            <person name="Rohde M."/>
            <person name="Galperin M.Y."/>
            <person name="Jogler C."/>
        </authorList>
    </citation>
    <scope>NUCLEOTIDE SEQUENCE [LARGE SCALE GENOMIC DNA]</scope>
    <source>
        <strain evidence="2 3">Poly41</strain>
    </source>
</reference>
<feature type="domain" description="Transposase IS200-like" evidence="1">
    <location>
        <begin position="22"/>
        <end position="74"/>
    </location>
</feature>
<dbReference type="Proteomes" id="UP000319143">
    <property type="component" value="Unassembled WGS sequence"/>
</dbReference>
<dbReference type="OrthoDB" id="265394at2"/>
<evidence type="ECO:0000313" key="2">
    <source>
        <dbReference type="EMBL" id="TWU39764.1"/>
    </source>
</evidence>
<dbReference type="GO" id="GO:0006313">
    <property type="term" value="P:DNA transposition"/>
    <property type="evidence" value="ECO:0007669"/>
    <property type="project" value="InterPro"/>
</dbReference>
<proteinExistence type="predicted"/>
<keyword evidence="3" id="KW-1185">Reference proteome</keyword>
<comment type="caution">
    <text evidence="2">The sequence shown here is derived from an EMBL/GenBank/DDBJ whole genome shotgun (WGS) entry which is preliminary data.</text>
</comment>
<dbReference type="InterPro" id="IPR002686">
    <property type="entry name" value="Transposase_17"/>
</dbReference>
<dbReference type="Gene3D" id="3.30.70.1290">
    <property type="entry name" value="Transposase IS200-like"/>
    <property type="match status" value="1"/>
</dbReference>
<organism evidence="2 3">
    <name type="scientific">Novipirellula artificiosorum</name>
    <dbReference type="NCBI Taxonomy" id="2528016"/>
    <lineage>
        <taxon>Bacteria</taxon>
        <taxon>Pseudomonadati</taxon>
        <taxon>Planctomycetota</taxon>
        <taxon>Planctomycetia</taxon>
        <taxon>Pirellulales</taxon>
        <taxon>Pirellulaceae</taxon>
        <taxon>Novipirellula</taxon>
    </lineage>
</organism>
<dbReference type="Pfam" id="PF01797">
    <property type="entry name" value="Y1_Tnp"/>
    <property type="match status" value="1"/>
</dbReference>
<dbReference type="GO" id="GO:0004803">
    <property type="term" value="F:transposase activity"/>
    <property type="evidence" value="ECO:0007669"/>
    <property type="project" value="InterPro"/>
</dbReference>
<sequence length="195" mass="23150">MDSSSQSRLRRLPAEFYRGYAWVHWIMTIDDRRTAWLDGKFYYKFREILTHVAFRNQIACPIFCMMPDHIHLLCCGLAESTDQRVAMKRLRLDANDCLKRIGYSFQRQPYDHVLRDKELEKDAIESVCDYIARNPERKGLVPIDGFADYPYTSCLLPGYPQIRLFEPTSWDTVWRTISFLKRTQCFHTPDPKRTP</sequence>
<gene>
    <name evidence="2" type="ORF">Poly41_26200</name>
</gene>